<protein>
    <submittedName>
        <fullName evidence="1">Uncharacterized protein</fullName>
    </submittedName>
</protein>
<evidence type="ECO:0000313" key="1">
    <source>
        <dbReference type="EMBL" id="JAH48581.1"/>
    </source>
</evidence>
<accession>A0A0E9T4H2</accession>
<dbReference type="AlphaFoldDB" id="A0A0E9T4H2"/>
<organism evidence="1">
    <name type="scientific">Anguilla anguilla</name>
    <name type="common">European freshwater eel</name>
    <name type="synonym">Muraena anguilla</name>
    <dbReference type="NCBI Taxonomy" id="7936"/>
    <lineage>
        <taxon>Eukaryota</taxon>
        <taxon>Metazoa</taxon>
        <taxon>Chordata</taxon>
        <taxon>Craniata</taxon>
        <taxon>Vertebrata</taxon>
        <taxon>Euteleostomi</taxon>
        <taxon>Actinopterygii</taxon>
        <taxon>Neopterygii</taxon>
        <taxon>Teleostei</taxon>
        <taxon>Anguilliformes</taxon>
        <taxon>Anguillidae</taxon>
        <taxon>Anguilla</taxon>
    </lineage>
</organism>
<sequence>MIWSFPNHFLRHWGKHFISYIINKEFYVSPFHADL</sequence>
<reference evidence="1" key="2">
    <citation type="journal article" date="2015" name="Fish Shellfish Immunol.">
        <title>Early steps in the European eel (Anguilla anguilla)-Vibrio vulnificus interaction in the gills: Role of the RtxA13 toxin.</title>
        <authorList>
            <person name="Callol A."/>
            <person name="Pajuelo D."/>
            <person name="Ebbesson L."/>
            <person name="Teles M."/>
            <person name="MacKenzie S."/>
            <person name="Amaro C."/>
        </authorList>
    </citation>
    <scope>NUCLEOTIDE SEQUENCE</scope>
</reference>
<dbReference type="EMBL" id="GBXM01059996">
    <property type="protein sequence ID" value="JAH48581.1"/>
    <property type="molecule type" value="Transcribed_RNA"/>
</dbReference>
<reference evidence="1" key="1">
    <citation type="submission" date="2014-11" db="EMBL/GenBank/DDBJ databases">
        <authorList>
            <person name="Amaro Gonzalez C."/>
        </authorList>
    </citation>
    <scope>NUCLEOTIDE SEQUENCE</scope>
</reference>
<proteinExistence type="predicted"/>
<name>A0A0E9T4H2_ANGAN</name>